<keyword evidence="2" id="KW-0732">Signal</keyword>
<reference evidence="4" key="1">
    <citation type="submission" date="2017-01" db="EMBL/GenBank/DDBJ databases">
        <authorList>
            <person name="Wang Y."/>
            <person name="White M."/>
            <person name="Kvist S."/>
            <person name="Moncalvo J.-M."/>
        </authorList>
    </citation>
    <scope>NUCLEOTIDE SEQUENCE [LARGE SCALE GENOMIC DNA]</scope>
    <source>
        <strain evidence="4">ID-206-W2</strain>
    </source>
</reference>
<evidence type="ECO:0000256" key="1">
    <source>
        <dbReference type="SAM" id="MobiDB-lite"/>
    </source>
</evidence>
<evidence type="ECO:0000313" key="3">
    <source>
        <dbReference type="EMBL" id="OMJ29384.1"/>
    </source>
</evidence>
<dbReference type="AlphaFoldDB" id="A0A1R1YR65"/>
<feature type="signal peptide" evidence="2">
    <location>
        <begin position="1"/>
        <end position="20"/>
    </location>
</feature>
<feature type="region of interest" description="Disordered" evidence="1">
    <location>
        <begin position="71"/>
        <end position="105"/>
    </location>
</feature>
<organism evidence="3 4">
    <name type="scientific">Smittium culicis</name>
    <dbReference type="NCBI Taxonomy" id="133412"/>
    <lineage>
        <taxon>Eukaryota</taxon>
        <taxon>Fungi</taxon>
        <taxon>Fungi incertae sedis</taxon>
        <taxon>Zoopagomycota</taxon>
        <taxon>Kickxellomycotina</taxon>
        <taxon>Harpellomycetes</taxon>
        <taxon>Harpellales</taxon>
        <taxon>Legeriomycetaceae</taxon>
        <taxon>Smittium</taxon>
    </lineage>
</organism>
<evidence type="ECO:0000313" key="4">
    <source>
        <dbReference type="Proteomes" id="UP000187429"/>
    </source>
</evidence>
<sequence length="105" mass="10779">MKTAISGLLLAGSIFSSAFATPTATNPGYSVSASSAAPYYGSKTATTSDSVIATSKYSAVNDKSKYSNLESAVGDSDWKKSGSMEKDSEKVENKDSKGQSNAGDS</sequence>
<evidence type="ECO:0000256" key="2">
    <source>
        <dbReference type="SAM" id="SignalP"/>
    </source>
</evidence>
<name>A0A1R1YR65_9FUNG</name>
<dbReference type="EMBL" id="LSSM01000296">
    <property type="protein sequence ID" value="OMJ29384.1"/>
    <property type="molecule type" value="Genomic_DNA"/>
</dbReference>
<proteinExistence type="predicted"/>
<feature type="chain" id="PRO_5013362977" evidence="2">
    <location>
        <begin position="21"/>
        <end position="105"/>
    </location>
</feature>
<protein>
    <submittedName>
        <fullName evidence="3">Uncharacterized protein</fullName>
    </submittedName>
</protein>
<gene>
    <name evidence="3" type="ORF">AYI69_g1109</name>
</gene>
<feature type="compositionally biased region" description="Basic and acidic residues" evidence="1">
    <location>
        <begin position="76"/>
        <end position="97"/>
    </location>
</feature>
<dbReference type="Proteomes" id="UP000187429">
    <property type="component" value="Unassembled WGS sequence"/>
</dbReference>
<comment type="caution">
    <text evidence="3">The sequence shown here is derived from an EMBL/GenBank/DDBJ whole genome shotgun (WGS) entry which is preliminary data.</text>
</comment>
<accession>A0A1R1YR65</accession>
<keyword evidence="4" id="KW-1185">Reference proteome</keyword>